<dbReference type="Pfam" id="PF04397">
    <property type="entry name" value="LytTR"/>
    <property type="match status" value="1"/>
</dbReference>
<dbReference type="Gene3D" id="2.40.50.1020">
    <property type="entry name" value="LytTr DNA-binding domain"/>
    <property type="match status" value="1"/>
</dbReference>
<reference evidence="4 5" key="1">
    <citation type="submission" date="2020-05" db="EMBL/GenBank/DDBJ databases">
        <title>Genome sequencing of Spirosoma sp. TS118.</title>
        <authorList>
            <person name="Lee J.-H."/>
            <person name="Jeong S."/>
            <person name="Zhao L."/>
            <person name="Jung J.-H."/>
            <person name="Kim M.-K."/>
            <person name="Lim S."/>
        </authorList>
    </citation>
    <scope>NUCLEOTIDE SEQUENCE [LARGE SCALE GENOMIC DNA]</scope>
    <source>
        <strain evidence="4 5">TS118</strain>
    </source>
</reference>
<evidence type="ECO:0000259" key="2">
    <source>
        <dbReference type="PROSITE" id="PS50110"/>
    </source>
</evidence>
<dbReference type="InterPro" id="IPR007492">
    <property type="entry name" value="LytTR_DNA-bd_dom"/>
</dbReference>
<dbReference type="InterPro" id="IPR011006">
    <property type="entry name" value="CheY-like_superfamily"/>
</dbReference>
<sequence>MNYQQICLLIIDDDEQAALDLKLAVDSPRHIVIGIATTMAKALAIFEHQRVDIVLVSSSSNSHNGVRIARQLDALRAIPVLILTDQPVTGPIDSDLTATYLVKSVSAETVRAAIDKALTQFNQRLSVWIQHPSATNPESSRETILQANDQLFIKQNYQFIRLPLAELIYLEADASYTTLVTTTRKYVLRLTLHALLKRLSWPSLVRVHRSYAVNVNRIDFFSSDEVNLCGQSIPLGRSYKDEFLQQFMVR</sequence>
<name>A0A6M5YAQ2_9BACT</name>
<evidence type="ECO:0000313" key="5">
    <source>
        <dbReference type="Proteomes" id="UP000502756"/>
    </source>
</evidence>
<evidence type="ECO:0000256" key="1">
    <source>
        <dbReference type="PROSITE-ProRule" id="PRU00169"/>
    </source>
</evidence>
<dbReference type="PROSITE" id="PS50930">
    <property type="entry name" value="HTH_LYTTR"/>
    <property type="match status" value="1"/>
</dbReference>
<gene>
    <name evidence="4" type="ORF">HNV11_17580</name>
</gene>
<evidence type="ECO:0000259" key="3">
    <source>
        <dbReference type="PROSITE" id="PS50930"/>
    </source>
</evidence>
<dbReference type="RefSeq" id="WP_171740901.1">
    <property type="nucleotide sequence ID" value="NZ_CP053435.1"/>
</dbReference>
<evidence type="ECO:0000313" key="4">
    <source>
        <dbReference type="EMBL" id="QJW91055.1"/>
    </source>
</evidence>
<dbReference type="PANTHER" id="PTHR37299:SF1">
    <property type="entry name" value="STAGE 0 SPORULATION PROTEIN A HOMOLOG"/>
    <property type="match status" value="1"/>
</dbReference>
<dbReference type="GO" id="GO:0000156">
    <property type="term" value="F:phosphorelay response regulator activity"/>
    <property type="evidence" value="ECO:0007669"/>
    <property type="project" value="InterPro"/>
</dbReference>
<feature type="domain" description="Response regulatory" evidence="2">
    <location>
        <begin position="7"/>
        <end position="118"/>
    </location>
</feature>
<dbReference type="Gene3D" id="3.40.50.2300">
    <property type="match status" value="1"/>
</dbReference>
<keyword evidence="4" id="KW-0238">DNA-binding</keyword>
<dbReference type="InterPro" id="IPR001789">
    <property type="entry name" value="Sig_transdc_resp-reg_receiver"/>
</dbReference>
<dbReference type="Proteomes" id="UP000502756">
    <property type="component" value="Chromosome"/>
</dbReference>
<dbReference type="PROSITE" id="PS50110">
    <property type="entry name" value="RESPONSE_REGULATORY"/>
    <property type="match status" value="1"/>
</dbReference>
<dbReference type="InterPro" id="IPR046947">
    <property type="entry name" value="LytR-like"/>
</dbReference>
<comment type="caution">
    <text evidence="1">Lacks conserved residue(s) required for the propagation of feature annotation.</text>
</comment>
<organism evidence="4 5">
    <name type="scientific">Spirosoma taeanense</name>
    <dbReference type="NCBI Taxonomy" id="2735870"/>
    <lineage>
        <taxon>Bacteria</taxon>
        <taxon>Pseudomonadati</taxon>
        <taxon>Bacteroidota</taxon>
        <taxon>Cytophagia</taxon>
        <taxon>Cytophagales</taxon>
        <taxon>Cytophagaceae</taxon>
        <taxon>Spirosoma</taxon>
    </lineage>
</organism>
<accession>A0A6M5YAQ2</accession>
<dbReference type="KEGG" id="stae:HNV11_17580"/>
<protein>
    <submittedName>
        <fullName evidence="4">DNA-binding response regulator</fullName>
    </submittedName>
</protein>
<dbReference type="GO" id="GO:0003677">
    <property type="term" value="F:DNA binding"/>
    <property type="evidence" value="ECO:0007669"/>
    <property type="project" value="UniProtKB-KW"/>
</dbReference>
<dbReference type="PANTHER" id="PTHR37299">
    <property type="entry name" value="TRANSCRIPTIONAL REGULATOR-RELATED"/>
    <property type="match status" value="1"/>
</dbReference>
<keyword evidence="5" id="KW-1185">Reference proteome</keyword>
<dbReference type="EMBL" id="CP053435">
    <property type="protein sequence ID" value="QJW91055.1"/>
    <property type="molecule type" value="Genomic_DNA"/>
</dbReference>
<dbReference type="AlphaFoldDB" id="A0A6M5YAQ2"/>
<dbReference type="SMART" id="SM00850">
    <property type="entry name" value="LytTR"/>
    <property type="match status" value="1"/>
</dbReference>
<proteinExistence type="predicted"/>
<feature type="domain" description="HTH LytTR-type" evidence="3">
    <location>
        <begin position="151"/>
        <end position="218"/>
    </location>
</feature>
<dbReference type="SUPFAM" id="SSF52172">
    <property type="entry name" value="CheY-like"/>
    <property type="match status" value="1"/>
</dbReference>